<dbReference type="Pfam" id="PF10469">
    <property type="entry name" value="AKAP7_NLS"/>
    <property type="match status" value="1"/>
</dbReference>
<sequence>MLRSFRPQRPIFSLQVALCNSRFHHRHHQLFHTMSEQEKLKTNNKPRGKFRRPPRKEKNPQLTHFLCLPLVNSISLPQLESSLATFKAAIPASPVQQEQSQNGPQEAIVQQGRPLIPDGALRPVGTLHLTLGVMSLPTKERFEEALEFFQSLDLVAMIHEAEEKAERIKSRKGRTEQPLHPSLPDSRGEGEFDAVQETNTVSQTMPRPFNVSLESLHALPRARSATVLHAAPVDPTSRLYPFCEMLRDKFLEAGFLQGEYKESPQKQVGQSYEGIATEGTSQQDKANKKEEGKIDGDGSTAATEEQPVIDKPLCINDTASSSLLEELPVTLAEEQSALCQSQPPKLTTKPIHIPPKPKLKPRPLFLHATVVNTIYIKGRQRGGDGNGKGGPKGKNGNKNSRYTFDARDILDHYRDYYLDNHRTTPRSAAITVAGNTTPSNEALPAEYISSLRRAGNPEELDDDPEQKKRKRSPSKSDGSGSGDAVKHPFVWAKDFPLESVCICEMGAKKLNPDEDGLNARLGEKYKVVAERSLSWDPNVQPATEAVNRY</sequence>
<gene>
    <name evidence="3" type="ORF">ACHE_10784A</name>
</gene>
<dbReference type="PANTHER" id="PTHR13360:SF1">
    <property type="entry name" value="ACTIVATING SIGNAL COINTEGRATOR 1 COMPLEX SUBUNIT 1"/>
    <property type="match status" value="1"/>
</dbReference>
<dbReference type="Gene3D" id="3.90.1140.10">
    <property type="entry name" value="Cyclic phosphodiesterase"/>
    <property type="match status" value="1"/>
</dbReference>
<dbReference type="Proteomes" id="UP000637239">
    <property type="component" value="Chromosome 1"/>
</dbReference>
<feature type="region of interest" description="Disordered" evidence="1">
    <location>
        <begin position="35"/>
        <end position="58"/>
    </location>
</feature>
<feature type="region of interest" description="Disordered" evidence="1">
    <location>
        <begin position="453"/>
        <end position="485"/>
    </location>
</feature>
<feature type="compositionally biased region" description="Basic and acidic residues" evidence="1">
    <location>
        <begin position="285"/>
        <end position="296"/>
    </location>
</feature>
<feature type="region of interest" description="Disordered" evidence="1">
    <location>
        <begin position="377"/>
        <end position="401"/>
    </location>
</feature>
<dbReference type="GO" id="GO:0006355">
    <property type="term" value="P:regulation of DNA-templated transcription"/>
    <property type="evidence" value="ECO:0007669"/>
    <property type="project" value="TreeGrafter"/>
</dbReference>
<dbReference type="AlphaFoldDB" id="A0A7R7VEL5"/>
<feature type="region of interest" description="Disordered" evidence="1">
    <location>
        <begin position="166"/>
        <end position="191"/>
    </location>
</feature>
<feature type="domain" description="A-kinase anchor protein 7-like phosphoesterase" evidence="2">
    <location>
        <begin position="63"/>
        <end position="421"/>
    </location>
</feature>
<dbReference type="RefSeq" id="XP_043131904.1">
    <property type="nucleotide sequence ID" value="XM_043283119.1"/>
</dbReference>
<feature type="compositionally biased region" description="Basic and acidic residues" evidence="1">
    <location>
        <begin position="166"/>
        <end position="177"/>
    </location>
</feature>
<dbReference type="GO" id="GO:0006307">
    <property type="term" value="P:DNA alkylation repair"/>
    <property type="evidence" value="ECO:0007669"/>
    <property type="project" value="InterPro"/>
</dbReference>
<dbReference type="GeneID" id="66977741"/>
<feature type="region of interest" description="Disordered" evidence="1">
    <location>
        <begin position="276"/>
        <end position="312"/>
    </location>
</feature>
<keyword evidence="4" id="KW-1185">Reference proteome</keyword>
<evidence type="ECO:0000313" key="4">
    <source>
        <dbReference type="Proteomes" id="UP000637239"/>
    </source>
</evidence>
<dbReference type="EMBL" id="AP024416">
    <property type="protein sequence ID" value="BCR83382.1"/>
    <property type="molecule type" value="Genomic_DNA"/>
</dbReference>
<dbReference type="GO" id="GO:0005634">
    <property type="term" value="C:nucleus"/>
    <property type="evidence" value="ECO:0007669"/>
    <property type="project" value="TreeGrafter"/>
</dbReference>
<reference evidence="3" key="2">
    <citation type="submission" date="2021-02" db="EMBL/GenBank/DDBJ databases">
        <title>Aspergillus chevalieri M1 genome sequence.</title>
        <authorList>
            <person name="Kadooka C."/>
            <person name="Mori K."/>
            <person name="Futagami T."/>
        </authorList>
    </citation>
    <scope>NUCLEOTIDE SEQUENCE</scope>
    <source>
        <strain evidence="3">M1</strain>
    </source>
</reference>
<evidence type="ECO:0000259" key="2">
    <source>
        <dbReference type="Pfam" id="PF10469"/>
    </source>
</evidence>
<evidence type="ECO:0000256" key="1">
    <source>
        <dbReference type="SAM" id="MobiDB-lite"/>
    </source>
</evidence>
<dbReference type="PANTHER" id="PTHR13360">
    <property type="entry name" value="ACTIVATING SIGNAL COINTEGRATOR 1 COMPLEX SUBUNIT 1"/>
    <property type="match status" value="1"/>
</dbReference>
<dbReference type="InterPro" id="IPR009210">
    <property type="entry name" value="ASCC1"/>
</dbReference>
<protein>
    <recommendedName>
        <fullName evidence="2">A-kinase anchor protein 7-like phosphoesterase domain-containing protein</fullName>
    </recommendedName>
</protein>
<feature type="compositionally biased region" description="Gly residues" evidence="1">
    <location>
        <begin position="383"/>
        <end position="393"/>
    </location>
</feature>
<dbReference type="KEGG" id="ache:ACHE_10784A"/>
<proteinExistence type="predicted"/>
<dbReference type="InterPro" id="IPR019510">
    <property type="entry name" value="AKAP7-like_phosphoesterase"/>
</dbReference>
<feature type="region of interest" description="Disordered" evidence="1">
    <location>
        <begin position="335"/>
        <end position="360"/>
    </location>
</feature>
<evidence type="ECO:0000313" key="3">
    <source>
        <dbReference type="EMBL" id="BCR83382.1"/>
    </source>
</evidence>
<organism evidence="3 4">
    <name type="scientific">Aspergillus chevalieri</name>
    <name type="common">Eurotium chevalieri</name>
    <dbReference type="NCBI Taxonomy" id="182096"/>
    <lineage>
        <taxon>Eukaryota</taxon>
        <taxon>Fungi</taxon>
        <taxon>Dikarya</taxon>
        <taxon>Ascomycota</taxon>
        <taxon>Pezizomycotina</taxon>
        <taxon>Eurotiomycetes</taxon>
        <taxon>Eurotiomycetidae</taxon>
        <taxon>Eurotiales</taxon>
        <taxon>Aspergillaceae</taxon>
        <taxon>Aspergillus</taxon>
        <taxon>Aspergillus subgen. Aspergillus</taxon>
    </lineage>
</organism>
<feature type="compositionally biased region" description="Basic residues" evidence="1">
    <location>
        <begin position="42"/>
        <end position="55"/>
    </location>
</feature>
<name>A0A7R7VEL5_ASPCH</name>
<accession>A0A7R7VEL5</accession>
<reference evidence="3" key="1">
    <citation type="submission" date="2021-01" db="EMBL/GenBank/DDBJ databases">
        <authorList>
            <consortium name="Aspergillus chevalieri M1 genome sequencing consortium"/>
            <person name="Kazuki M."/>
            <person name="Futagami T."/>
        </authorList>
    </citation>
    <scope>NUCLEOTIDE SEQUENCE</scope>
    <source>
        <strain evidence="3">M1</strain>
    </source>
</reference>